<dbReference type="HAMAP" id="MF_00213">
    <property type="entry name" value="HypA_HybF"/>
    <property type="match status" value="1"/>
</dbReference>
<keyword evidence="1 4" id="KW-0533">Nickel</keyword>
<feature type="binding site" evidence="4">
    <location>
        <position position="2"/>
    </location>
    <ligand>
        <name>Ni(2+)</name>
        <dbReference type="ChEBI" id="CHEBI:49786"/>
    </ligand>
</feature>
<dbReference type="EMBL" id="JAGSND010000003">
    <property type="protein sequence ID" value="MBR0597610.1"/>
    <property type="molecule type" value="Genomic_DNA"/>
</dbReference>
<dbReference type="GO" id="GO:0008270">
    <property type="term" value="F:zinc ion binding"/>
    <property type="evidence" value="ECO:0007669"/>
    <property type="project" value="UniProtKB-UniRule"/>
</dbReference>
<dbReference type="Pfam" id="PF01155">
    <property type="entry name" value="HypA"/>
    <property type="match status" value="1"/>
</dbReference>
<dbReference type="GO" id="GO:0051604">
    <property type="term" value="P:protein maturation"/>
    <property type="evidence" value="ECO:0007669"/>
    <property type="project" value="InterPro"/>
</dbReference>
<reference evidence="5" key="1">
    <citation type="submission" date="2021-04" db="EMBL/GenBank/DDBJ databases">
        <title>Sinoanaerobacter chloroacetimidivorans sp. nov., an obligate anaerobic bacterium isolated from anaerobic sludge.</title>
        <authorList>
            <person name="Bao Y."/>
        </authorList>
    </citation>
    <scope>NUCLEOTIDE SEQUENCE</scope>
    <source>
        <strain evidence="5">BAD-6</strain>
    </source>
</reference>
<accession>A0A8J8B2U6</accession>
<gene>
    <name evidence="4 5" type="primary">hypA</name>
    <name evidence="5" type="ORF">KCX82_06990</name>
</gene>
<feature type="binding site" evidence="4">
    <location>
        <position position="92"/>
    </location>
    <ligand>
        <name>Zn(2+)</name>
        <dbReference type="ChEBI" id="CHEBI:29105"/>
    </ligand>
</feature>
<name>A0A8J8B2U6_9FIRM</name>
<dbReference type="PANTHER" id="PTHR34535:SF3">
    <property type="entry name" value="HYDROGENASE MATURATION FACTOR HYPA"/>
    <property type="match status" value="1"/>
</dbReference>
<feature type="binding site" evidence="4">
    <location>
        <position position="89"/>
    </location>
    <ligand>
        <name>Zn(2+)</name>
        <dbReference type="ChEBI" id="CHEBI:29105"/>
    </ligand>
</feature>
<evidence type="ECO:0000313" key="5">
    <source>
        <dbReference type="EMBL" id="MBR0597610.1"/>
    </source>
</evidence>
<proteinExistence type="inferred from homology"/>
<dbReference type="PIRSF" id="PIRSF004761">
    <property type="entry name" value="Hydrgn_mat_HypA"/>
    <property type="match status" value="1"/>
</dbReference>
<sequence length="115" mass="12907">MHEFPITQQIIKIAEKHATELCASRIKSIKLVVGDYSGFIGDSIQMYFDVISEGTLCEGAVIEIEHRKPKLRCTGCGELFERELLSFSCPTCGETGEPTEIGKEFYIDSIEIEKE</sequence>
<evidence type="ECO:0000256" key="4">
    <source>
        <dbReference type="HAMAP-Rule" id="MF_00213"/>
    </source>
</evidence>
<feature type="binding site" evidence="4">
    <location>
        <position position="73"/>
    </location>
    <ligand>
        <name>Zn(2+)</name>
        <dbReference type="ChEBI" id="CHEBI:29105"/>
    </ligand>
</feature>
<evidence type="ECO:0000256" key="2">
    <source>
        <dbReference type="ARBA" id="ARBA00022723"/>
    </source>
</evidence>
<dbReference type="NCBIfam" id="TIGR00100">
    <property type="entry name" value="hypA"/>
    <property type="match status" value="1"/>
</dbReference>
<dbReference type="RefSeq" id="WP_227017738.1">
    <property type="nucleotide sequence ID" value="NZ_JAGSND010000003.1"/>
</dbReference>
<dbReference type="PANTHER" id="PTHR34535">
    <property type="entry name" value="HYDROGENASE MATURATION FACTOR HYPA"/>
    <property type="match status" value="1"/>
</dbReference>
<keyword evidence="3 4" id="KW-0862">Zinc</keyword>
<dbReference type="Proteomes" id="UP000675664">
    <property type="component" value="Unassembled WGS sequence"/>
</dbReference>
<organism evidence="5 6">
    <name type="scientific">Sinanaerobacter chloroacetimidivorans</name>
    <dbReference type="NCBI Taxonomy" id="2818044"/>
    <lineage>
        <taxon>Bacteria</taxon>
        <taxon>Bacillati</taxon>
        <taxon>Bacillota</taxon>
        <taxon>Clostridia</taxon>
        <taxon>Peptostreptococcales</taxon>
        <taxon>Anaerovoracaceae</taxon>
        <taxon>Sinanaerobacter</taxon>
    </lineage>
</organism>
<feature type="binding site" evidence="4">
    <location>
        <position position="76"/>
    </location>
    <ligand>
        <name>Zn(2+)</name>
        <dbReference type="ChEBI" id="CHEBI:29105"/>
    </ligand>
</feature>
<reference evidence="5" key="2">
    <citation type="submission" date="2021-04" db="EMBL/GenBank/DDBJ databases">
        <authorList>
            <person name="Liu J."/>
        </authorList>
    </citation>
    <scope>NUCLEOTIDE SEQUENCE</scope>
    <source>
        <strain evidence="5">BAD-6</strain>
    </source>
</reference>
<comment type="function">
    <text evidence="4">Involved in the maturation of [NiFe] hydrogenases. Required for nickel insertion into the metal center of the hydrogenase.</text>
</comment>
<keyword evidence="2 4" id="KW-0479">Metal-binding</keyword>
<comment type="caution">
    <text evidence="5">The sequence shown here is derived from an EMBL/GenBank/DDBJ whole genome shotgun (WGS) entry which is preliminary data.</text>
</comment>
<evidence type="ECO:0000313" key="6">
    <source>
        <dbReference type="Proteomes" id="UP000675664"/>
    </source>
</evidence>
<evidence type="ECO:0000256" key="1">
    <source>
        <dbReference type="ARBA" id="ARBA00022596"/>
    </source>
</evidence>
<keyword evidence="6" id="KW-1185">Reference proteome</keyword>
<protein>
    <recommendedName>
        <fullName evidence="4">Hydrogenase maturation factor HypA</fullName>
    </recommendedName>
</protein>
<dbReference type="GO" id="GO:0016151">
    <property type="term" value="F:nickel cation binding"/>
    <property type="evidence" value="ECO:0007669"/>
    <property type="project" value="UniProtKB-UniRule"/>
</dbReference>
<comment type="similarity">
    <text evidence="4">Belongs to the HypA/HybF family.</text>
</comment>
<dbReference type="AlphaFoldDB" id="A0A8J8B2U6"/>
<dbReference type="Gene3D" id="3.30.2320.80">
    <property type="match status" value="1"/>
</dbReference>
<dbReference type="InterPro" id="IPR000688">
    <property type="entry name" value="HypA/HybF"/>
</dbReference>
<evidence type="ECO:0000256" key="3">
    <source>
        <dbReference type="ARBA" id="ARBA00022833"/>
    </source>
</evidence>